<reference evidence="2" key="1">
    <citation type="journal article" date="2022" name="Mol. Ecol. Resour.">
        <title>The genomes of chicory, endive, great burdock and yacon provide insights into Asteraceae palaeo-polyploidization history and plant inulin production.</title>
        <authorList>
            <person name="Fan W."/>
            <person name="Wang S."/>
            <person name="Wang H."/>
            <person name="Wang A."/>
            <person name="Jiang F."/>
            <person name="Liu H."/>
            <person name="Zhao H."/>
            <person name="Xu D."/>
            <person name="Zhang Y."/>
        </authorList>
    </citation>
    <scope>NUCLEOTIDE SEQUENCE [LARGE SCALE GENOMIC DNA]</scope>
    <source>
        <strain evidence="2">cv. Yunnan</strain>
    </source>
</reference>
<comment type="caution">
    <text evidence="1">The sequence shown here is derived from an EMBL/GenBank/DDBJ whole genome shotgun (WGS) entry which is preliminary data.</text>
</comment>
<organism evidence="1 2">
    <name type="scientific">Smallanthus sonchifolius</name>
    <dbReference type="NCBI Taxonomy" id="185202"/>
    <lineage>
        <taxon>Eukaryota</taxon>
        <taxon>Viridiplantae</taxon>
        <taxon>Streptophyta</taxon>
        <taxon>Embryophyta</taxon>
        <taxon>Tracheophyta</taxon>
        <taxon>Spermatophyta</taxon>
        <taxon>Magnoliopsida</taxon>
        <taxon>eudicotyledons</taxon>
        <taxon>Gunneridae</taxon>
        <taxon>Pentapetalae</taxon>
        <taxon>asterids</taxon>
        <taxon>campanulids</taxon>
        <taxon>Asterales</taxon>
        <taxon>Asteraceae</taxon>
        <taxon>Asteroideae</taxon>
        <taxon>Heliantheae alliance</taxon>
        <taxon>Millerieae</taxon>
        <taxon>Smallanthus</taxon>
    </lineage>
</organism>
<gene>
    <name evidence="1" type="ORF">L1987_58281</name>
</gene>
<keyword evidence="2" id="KW-1185">Reference proteome</keyword>
<evidence type="ECO:0000313" key="2">
    <source>
        <dbReference type="Proteomes" id="UP001056120"/>
    </source>
</evidence>
<dbReference type="Proteomes" id="UP001056120">
    <property type="component" value="Linkage Group LG19"/>
</dbReference>
<proteinExistence type="predicted"/>
<evidence type="ECO:0000313" key="1">
    <source>
        <dbReference type="EMBL" id="KAI3745175.1"/>
    </source>
</evidence>
<name>A0ACB9DFC4_9ASTR</name>
<reference evidence="1 2" key="2">
    <citation type="journal article" date="2022" name="Mol. Ecol. Resour.">
        <title>The genomes of chicory, endive, great burdock and yacon provide insights into Asteraceae paleo-polyploidization history and plant inulin production.</title>
        <authorList>
            <person name="Fan W."/>
            <person name="Wang S."/>
            <person name="Wang H."/>
            <person name="Wang A."/>
            <person name="Jiang F."/>
            <person name="Liu H."/>
            <person name="Zhao H."/>
            <person name="Xu D."/>
            <person name="Zhang Y."/>
        </authorList>
    </citation>
    <scope>NUCLEOTIDE SEQUENCE [LARGE SCALE GENOMIC DNA]</scope>
    <source>
        <strain evidence="2">cv. Yunnan</strain>
        <tissue evidence="1">Leaves</tissue>
    </source>
</reference>
<dbReference type="EMBL" id="CM042036">
    <property type="protein sequence ID" value="KAI3745175.1"/>
    <property type="molecule type" value="Genomic_DNA"/>
</dbReference>
<accession>A0ACB9DFC4</accession>
<sequence length="126" mass="14766">MRGRLLRHHPSPFISRNDRYMDFESVPSPSKRLPFNAANAQHGLGLHPMFVEDWESLRNTMWRMERGWVESYDGKSGQYIGKQARKHQTWSIASYLMAKMMSNDPSHLCIISLKHMTERNHVIVVI</sequence>
<protein>
    <submittedName>
        <fullName evidence="1">Uncharacterized protein</fullName>
    </submittedName>
</protein>